<feature type="transmembrane region" description="Helical" evidence="6">
    <location>
        <begin position="41"/>
        <end position="66"/>
    </location>
</feature>
<keyword evidence="4 6" id="KW-1133">Transmembrane helix</keyword>
<dbReference type="GO" id="GO:0015171">
    <property type="term" value="F:amino acid transmembrane transporter activity"/>
    <property type="evidence" value="ECO:0007669"/>
    <property type="project" value="TreeGrafter"/>
</dbReference>
<dbReference type="Proteomes" id="UP000030700">
    <property type="component" value="Unassembled WGS sequence"/>
</dbReference>
<evidence type="ECO:0000256" key="2">
    <source>
        <dbReference type="ARBA" id="ARBA00022475"/>
    </source>
</evidence>
<keyword evidence="5 6" id="KW-0472">Membrane</keyword>
<keyword evidence="2" id="KW-1003">Cell membrane</keyword>
<name>A0A081BTJ5_9BACT</name>
<accession>A0A081BTJ5</accession>
<keyword evidence="8" id="KW-1185">Reference proteome</keyword>
<reference evidence="7" key="1">
    <citation type="journal article" date="2015" name="PeerJ">
        <title>First genomic representation of candidate bacterial phylum KSB3 points to enhanced environmental sensing as a trigger of wastewater bulking.</title>
        <authorList>
            <person name="Sekiguchi Y."/>
            <person name="Ohashi A."/>
            <person name="Parks D.H."/>
            <person name="Yamauchi T."/>
            <person name="Tyson G.W."/>
            <person name="Hugenholtz P."/>
        </authorList>
    </citation>
    <scope>NUCLEOTIDE SEQUENCE [LARGE SCALE GENOMIC DNA]</scope>
</reference>
<feature type="transmembrane region" description="Helical" evidence="6">
    <location>
        <begin position="6"/>
        <end position="29"/>
    </location>
</feature>
<feature type="transmembrane region" description="Helical" evidence="6">
    <location>
        <begin position="148"/>
        <end position="172"/>
    </location>
</feature>
<evidence type="ECO:0000256" key="4">
    <source>
        <dbReference type="ARBA" id="ARBA00022989"/>
    </source>
</evidence>
<dbReference type="EMBL" id="DF820462">
    <property type="protein sequence ID" value="GAK54726.1"/>
    <property type="molecule type" value="Genomic_DNA"/>
</dbReference>
<comment type="subcellular location">
    <subcellularLocation>
        <location evidence="1">Cell membrane</location>
        <topology evidence="1">Multi-pass membrane protein</topology>
    </subcellularLocation>
</comment>
<proteinExistence type="predicted"/>
<gene>
    <name evidence="7" type="ORF">U14_06014</name>
</gene>
<evidence type="ECO:0000256" key="5">
    <source>
        <dbReference type="ARBA" id="ARBA00023136"/>
    </source>
</evidence>
<dbReference type="GO" id="GO:0005886">
    <property type="term" value="C:plasma membrane"/>
    <property type="evidence" value="ECO:0007669"/>
    <property type="project" value="UniProtKB-SubCell"/>
</dbReference>
<keyword evidence="3 6" id="KW-0812">Transmembrane</keyword>
<protein>
    <submittedName>
        <fullName evidence="7">Lysine exporter protein (LYSE/YGGA)</fullName>
    </submittedName>
</protein>
<evidence type="ECO:0000256" key="6">
    <source>
        <dbReference type="SAM" id="Phobius"/>
    </source>
</evidence>
<dbReference type="PIRSF" id="PIRSF006324">
    <property type="entry name" value="LeuE"/>
    <property type="match status" value="1"/>
</dbReference>
<evidence type="ECO:0000256" key="1">
    <source>
        <dbReference type="ARBA" id="ARBA00004651"/>
    </source>
</evidence>
<feature type="transmembrane region" description="Helical" evidence="6">
    <location>
        <begin position="72"/>
        <end position="93"/>
    </location>
</feature>
<dbReference type="STRING" id="1499966.U14_06014"/>
<dbReference type="PANTHER" id="PTHR30086">
    <property type="entry name" value="ARGININE EXPORTER PROTEIN ARGO"/>
    <property type="match status" value="1"/>
</dbReference>
<evidence type="ECO:0000313" key="8">
    <source>
        <dbReference type="Proteomes" id="UP000030700"/>
    </source>
</evidence>
<feature type="transmembrane region" description="Helical" evidence="6">
    <location>
        <begin position="114"/>
        <end position="136"/>
    </location>
</feature>
<dbReference type="PANTHER" id="PTHR30086:SF20">
    <property type="entry name" value="ARGININE EXPORTER PROTEIN ARGO-RELATED"/>
    <property type="match status" value="1"/>
</dbReference>
<sequence length="210" mass="22754">MFGIENYAGFLFAGILVNLLPGSDTMYILTRSIAQGKKAGVVSVLGISTGCVIHTMFAAFGLSAILMSSATVFHVIKYLGAGYLAYLGIRMLLERAPLFETNERGLQRDDLLKIYRQGMLTNVLNPKVALFFLSFLPQFVRPEQADGALPFLILGGTFATTGTLWCLFLAYAASLMTRALRNNQSIGKILQKSSGLVFVGLGVQLAVKTD</sequence>
<dbReference type="InterPro" id="IPR001123">
    <property type="entry name" value="LeuE-type"/>
</dbReference>
<dbReference type="HOGENOM" id="CLU_079569_3_1_0"/>
<evidence type="ECO:0000256" key="3">
    <source>
        <dbReference type="ARBA" id="ARBA00022692"/>
    </source>
</evidence>
<dbReference type="Pfam" id="PF01810">
    <property type="entry name" value="LysE"/>
    <property type="match status" value="1"/>
</dbReference>
<evidence type="ECO:0000313" key="7">
    <source>
        <dbReference type="EMBL" id="GAK54726.1"/>
    </source>
</evidence>
<organism evidence="7">
    <name type="scientific">Candidatus Moduliflexus flocculans</name>
    <dbReference type="NCBI Taxonomy" id="1499966"/>
    <lineage>
        <taxon>Bacteria</taxon>
        <taxon>Candidatus Moduliflexota</taxon>
        <taxon>Candidatus Moduliflexia</taxon>
        <taxon>Candidatus Moduliflexales</taxon>
        <taxon>Candidatus Moduliflexaceae</taxon>
    </lineage>
</organism>
<dbReference type="AlphaFoldDB" id="A0A081BTJ5"/>